<dbReference type="EMBL" id="JBBMFL010000002">
    <property type="protein sequence ID" value="MEQ2543685.1"/>
    <property type="molecule type" value="Genomic_DNA"/>
</dbReference>
<dbReference type="InterPro" id="IPR032774">
    <property type="entry name" value="WG_beta_rep"/>
</dbReference>
<reference evidence="1 2" key="1">
    <citation type="submission" date="2024-03" db="EMBL/GenBank/DDBJ databases">
        <title>Human intestinal bacterial collection.</title>
        <authorList>
            <person name="Pauvert C."/>
            <person name="Hitch T.C.A."/>
            <person name="Clavel T."/>
        </authorList>
    </citation>
    <scope>NUCLEOTIDE SEQUENCE [LARGE SCALE GENOMIC DNA]</scope>
    <source>
        <strain evidence="1 2">CLA-KB-H122</strain>
    </source>
</reference>
<dbReference type="PANTHER" id="PTHR37841:SF1">
    <property type="entry name" value="DUF3298 DOMAIN-CONTAINING PROTEIN"/>
    <property type="match status" value="1"/>
</dbReference>
<evidence type="ECO:0000313" key="1">
    <source>
        <dbReference type="EMBL" id="MEQ2543685.1"/>
    </source>
</evidence>
<comment type="caution">
    <text evidence="1">The sequence shown here is derived from an EMBL/GenBank/DDBJ whole genome shotgun (WGS) entry which is preliminary data.</text>
</comment>
<proteinExistence type="predicted"/>
<dbReference type="PANTHER" id="PTHR37841">
    <property type="entry name" value="GLR2918 PROTEIN"/>
    <property type="match status" value="1"/>
</dbReference>
<accession>A0ABV1GTP7</accession>
<gene>
    <name evidence="1" type="ORF">WMO46_01815</name>
</gene>
<sequence>MTPTLHTFIQALQTPDISFTTLADARPATEAGGIPQLMRTTRFAEAEIVWRGRQWLLSLPLSPAALAAVERTASQAGRLNTEWLAEYRILRGELLWVDAEEHPQTCDLVLQHLPAGRSFAEALLTEPAERLLAGLDALQSALRELGFSHNNLRPDNLRWSGGRFIPLRYHDARFGTSDGDAEAFEALRRRVREAGGPMQVSDIEADYAPLRRLTGHRWTSHVFEGLVCVEDDEGFGFVDTDNNPVIASHFVWAGDFREGRAEVETPGGMGLIDRNGNYVIPPEYEIVDYIPAESIARVRRNGRWAEFDYLGQQLTEFGTNREENATSASQAYSG</sequence>
<protein>
    <submittedName>
        <fullName evidence="1">WG repeat-containing protein</fullName>
    </submittedName>
</protein>
<dbReference type="Proteomes" id="UP001460202">
    <property type="component" value="Unassembled WGS sequence"/>
</dbReference>
<evidence type="ECO:0000313" key="2">
    <source>
        <dbReference type="Proteomes" id="UP001460202"/>
    </source>
</evidence>
<dbReference type="Pfam" id="PF14903">
    <property type="entry name" value="WG_beta_rep"/>
    <property type="match status" value="2"/>
</dbReference>
<dbReference type="RefSeq" id="WP_044118770.1">
    <property type="nucleotide sequence ID" value="NZ_JBBMFL010000002.1"/>
</dbReference>
<organism evidence="1 2">
    <name type="scientific">Alistipes intestinihominis</name>
    <dbReference type="NCBI Taxonomy" id="3133172"/>
    <lineage>
        <taxon>Bacteria</taxon>
        <taxon>Pseudomonadati</taxon>
        <taxon>Bacteroidota</taxon>
        <taxon>Bacteroidia</taxon>
        <taxon>Bacteroidales</taxon>
        <taxon>Rikenellaceae</taxon>
        <taxon>Alistipes</taxon>
    </lineage>
</organism>
<keyword evidence="2" id="KW-1185">Reference proteome</keyword>
<name>A0ABV1GTP7_9BACT</name>
<dbReference type="GeneID" id="78180153"/>